<feature type="chain" id="PRO_5010706950" evidence="1">
    <location>
        <begin position="30"/>
        <end position="63"/>
    </location>
</feature>
<dbReference type="RefSeq" id="WP_080149292.1">
    <property type="nucleotide sequence ID" value="NZ_FWEU01000002.1"/>
</dbReference>
<feature type="signal peptide" evidence="1">
    <location>
        <begin position="1"/>
        <end position="29"/>
    </location>
</feature>
<evidence type="ECO:0000313" key="2">
    <source>
        <dbReference type="EMBL" id="SLM23977.1"/>
    </source>
</evidence>
<evidence type="ECO:0000313" key="3">
    <source>
        <dbReference type="Proteomes" id="UP000191133"/>
    </source>
</evidence>
<name>A0A1W1GXA4_9GAMM</name>
<sequence>MIGKKTLFSSVAGILIVAAMSFGAAQAFATPVKTGFAPGCKEHPSCPYGNAGSHGLLVCCDPM</sequence>
<dbReference type="Proteomes" id="UP000191133">
    <property type="component" value="Unassembled WGS sequence"/>
</dbReference>
<dbReference type="EMBL" id="FWEU01000002">
    <property type="protein sequence ID" value="SLM23977.1"/>
    <property type="molecule type" value="Genomic_DNA"/>
</dbReference>
<evidence type="ECO:0000256" key="1">
    <source>
        <dbReference type="SAM" id="SignalP"/>
    </source>
</evidence>
<protein>
    <submittedName>
        <fullName evidence="2">Uncharacterized protein</fullName>
    </submittedName>
</protein>
<proteinExistence type="predicted"/>
<organism evidence="2 3">
    <name type="scientific">Stenotrophomonas indicatrix</name>
    <dbReference type="NCBI Taxonomy" id="2045451"/>
    <lineage>
        <taxon>Bacteria</taxon>
        <taxon>Pseudomonadati</taxon>
        <taxon>Pseudomonadota</taxon>
        <taxon>Gammaproteobacteria</taxon>
        <taxon>Lysobacterales</taxon>
        <taxon>Lysobacteraceae</taxon>
        <taxon>Stenotrophomonas</taxon>
    </lineage>
</organism>
<gene>
    <name evidence="2" type="ORF">SAMN04488690_1690</name>
</gene>
<accession>A0A1W1GXA4</accession>
<keyword evidence="1" id="KW-0732">Signal</keyword>
<reference evidence="3" key="1">
    <citation type="submission" date="2016-10" db="EMBL/GenBank/DDBJ databases">
        <authorList>
            <person name="Varghese N."/>
        </authorList>
    </citation>
    <scope>NUCLEOTIDE SEQUENCE [LARGE SCALE GENOMIC DNA]</scope>
    <source>
        <strain evidence="3">92MFCol6.1</strain>
    </source>
</reference>
<dbReference type="AlphaFoldDB" id="A0A1W1GXA4"/>